<dbReference type="Gene3D" id="2.30.40.10">
    <property type="entry name" value="Urease, subunit C, domain 1"/>
    <property type="match status" value="1"/>
</dbReference>
<dbReference type="SUPFAM" id="SSF51338">
    <property type="entry name" value="Composite domain of metallo-dependent hydrolases"/>
    <property type="match status" value="1"/>
</dbReference>
<accession>A0A8J3HW98</accession>
<dbReference type="InterPro" id="IPR050287">
    <property type="entry name" value="MTA/SAH_deaminase"/>
</dbReference>
<organism evidence="2 3">
    <name type="scientific">Ktedonospora formicarum</name>
    <dbReference type="NCBI Taxonomy" id="2778364"/>
    <lineage>
        <taxon>Bacteria</taxon>
        <taxon>Bacillati</taxon>
        <taxon>Chloroflexota</taxon>
        <taxon>Ktedonobacteria</taxon>
        <taxon>Ktedonobacterales</taxon>
        <taxon>Ktedonobacteraceae</taxon>
        <taxon>Ktedonospora</taxon>
    </lineage>
</organism>
<evidence type="ECO:0000313" key="3">
    <source>
        <dbReference type="Proteomes" id="UP000612362"/>
    </source>
</evidence>
<gene>
    <name evidence="2" type="ORF">KSX_03430</name>
</gene>
<dbReference type="AlphaFoldDB" id="A0A8J3HW98"/>
<keyword evidence="3" id="KW-1185">Reference proteome</keyword>
<dbReference type="GO" id="GO:0016810">
    <property type="term" value="F:hydrolase activity, acting on carbon-nitrogen (but not peptide) bonds"/>
    <property type="evidence" value="ECO:0007669"/>
    <property type="project" value="InterPro"/>
</dbReference>
<evidence type="ECO:0008006" key="4">
    <source>
        <dbReference type="Google" id="ProtNLM"/>
    </source>
</evidence>
<evidence type="ECO:0000313" key="2">
    <source>
        <dbReference type="EMBL" id="GHO42180.1"/>
    </source>
</evidence>
<dbReference type="PANTHER" id="PTHR43794:SF11">
    <property type="entry name" value="AMIDOHYDROLASE-RELATED DOMAIN-CONTAINING PROTEIN"/>
    <property type="match status" value="1"/>
</dbReference>
<sequence length="127" mass="14196">MGIEMQKENVMHGWFDGIKSVHPMTIEERRDCIAVARGRKAADTVLRNARVVNVFSHEIYLADVAIRGDRIAGIGPQGAYDGQEIIDCGGHYLVPGLIEAHTHVEDSLLVPGEFARPGRTWYHNLYQ</sequence>
<name>A0A8J3HW98_9CHLR</name>
<protein>
    <recommendedName>
        <fullName evidence="4">Adenine deaminase</fullName>
    </recommendedName>
</protein>
<dbReference type="PANTHER" id="PTHR43794">
    <property type="entry name" value="AMINOHYDROLASE SSNA-RELATED"/>
    <property type="match status" value="1"/>
</dbReference>
<dbReference type="EMBL" id="BNJF01000001">
    <property type="protein sequence ID" value="GHO42180.1"/>
    <property type="molecule type" value="Genomic_DNA"/>
</dbReference>
<proteinExistence type="predicted"/>
<comment type="caution">
    <text evidence="2">The sequence shown here is derived from an EMBL/GenBank/DDBJ whole genome shotgun (WGS) entry which is preliminary data.</text>
</comment>
<keyword evidence="1" id="KW-0378">Hydrolase</keyword>
<dbReference type="Proteomes" id="UP000612362">
    <property type="component" value="Unassembled WGS sequence"/>
</dbReference>
<reference evidence="2" key="1">
    <citation type="submission" date="2020-10" db="EMBL/GenBank/DDBJ databases">
        <title>Taxonomic study of unclassified bacteria belonging to the class Ktedonobacteria.</title>
        <authorList>
            <person name="Yabe S."/>
            <person name="Wang C.M."/>
            <person name="Zheng Y."/>
            <person name="Sakai Y."/>
            <person name="Cavaletti L."/>
            <person name="Monciardini P."/>
            <person name="Donadio S."/>
        </authorList>
    </citation>
    <scope>NUCLEOTIDE SEQUENCE</scope>
    <source>
        <strain evidence="2">SOSP1-1</strain>
    </source>
</reference>
<evidence type="ECO:0000256" key="1">
    <source>
        <dbReference type="ARBA" id="ARBA00022801"/>
    </source>
</evidence>
<dbReference type="InterPro" id="IPR011059">
    <property type="entry name" value="Metal-dep_hydrolase_composite"/>
</dbReference>